<evidence type="ECO:0000256" key="5">
    <source>
        <dbReference type="ARBA" id="ARBA00023014"/>
    </source>
</evidence>
<keyword evidence="8" id="KW-1185">Reference proteome</keyword>
<dbReference type="SUPFAM" id="SSF51905">
    <property type="entry name" value="FAD/NAD(P)-binding domain"/>
    <property type="match status" value="1"/>
</dbReference>
<feature type="region of interest" description="Disordered" evidence="6">
    <location>
        <begin position="1"/>
        <end position="27"/>
    </location>
</feature>
<dbReference type="InterPro" id="IPR036188">
    <property type="entry name" value="FAD/NAD-bd_sf"/>
</dbReference>
<dbReference type="Gene3D" id="3.50.50.60">
    <property type="entry name" value="FAD/NAD(P)-binding domain"/>
    <property type="match status" value="1"/>
</dbReference>
<dbReference type="PANTHER" id="PTHR43498:SF1">
    <property type="entry name" value="COB--COM HETERODISULFIDE REDUCTASE IRON-SULFUR SUBUNIT A"/>
    <property type="match status" value="1"/>
</dbReference>
<feature type="region of interest" description="Disordered" evidence="6">
    <location>
        <begin position="137"/>
        <end position="161"/>
    </location>
</feature>
<dbReference type="GO" id="GO:0016491">
    <property type="term" value="F:oxidoreductase activity"/>
    <property type="evidence" value="ECO:0007669"/>
    <property type="project" value="UniProtKB-KW"/>
</dbReference>
<feature type="compositionally biased region" description="Pro residues" evidence="6">
    <location>
        <begin position="144"/>
        <end position="156"/>
    </location>
</feature>
<dbReference type="RefSeq" id="WP_185071183.1">
    <property type="nucleotide sequence ID" value="NZ_JACHMB010000001.1"/>
</dbReference>
<dbReference type="InterPro" id="IPR039650">
    <property type="entry name" value="HdrA-like"/>
</dbReference>
<gene>
    <name evidence="7" type="ORF">HD596_004404</name>
</gene>
<dbReference type="GO" id="GO:0051539">
    <property type="term" value="F:4 iron, 4 sulfur cluster binding"/>
    <property type="evidence" value="ECO:0007669"/>
    <property type="project" value="UniProtKB-KW"/>
</dbReference>
<keyword evidence="4" id="KW-0408">Iron</keyword>
<evidence type="ECO:0008006" key="9">
    <source>
        <dbReference type="Google" id="ProtNLM"/>
    </source>
</evidence>
<keyword evidence="1" id="KW-0004">4Fe-4S</keyword>
<evidence type="ECO:0000256" key="2">
    <source>
        <dbReference type="ARBA" id="ARBA00022723"/>
    </source>
</evidence>
<dbReference type="PANTHER" id="PTHR43498">
    <property type="entry name" value="FERREDOXIN:COB-COM HETERODISULFIDE REDUCTASE SUBUNIT A"/>
    <property type="match status" value="1"/>
</dbReference>
<keyword evidence="2" id="KW-0479">Metal-binding</keyword>
<comment type="caution">
    <text evidence="7">The sequence shown here is derived from an EMBL/GenBank/DDBJ whole genome shotgun (WGS) entry which is preliminary data.</text>
</comment>
<organism evidence="7 8">
    <name type="scientific">Nonomuraea jabiensis</name>
    <dbReference type="NCBI Taxonomy" id="882448"/>
    <lineage>
        <taxon>Bacteria</taxon>
        <taxon>Bacillati</taxon>
        <taxon>Actinomycetota</taxon>
        <taxon>Actinomycetes</taxon>
        <taxon>Streptosporangiales</taxon>
        <taxon>Streptosporangiaceae</taxon>
        <taxon>Nonomuraea</taxon>
    </lineage>
</organism>
<evidence type="ECO:0000313" key="7">
    <source>
        <dbReference type="EMBL" id="MBB5777648.1"/>
    </source>
</evidence>
<evidence type="ECO:0000313" key="8">
    <source>
        <dbReference type="Proteomes" id="UP000579153"/>
    </source>
</evidence>
<accession>A0A7W9G5S8</accession>
<feature type="compositionally biased region" description="Basic and acidic residues" evidence="6">
    <location>
        <begin position="17"/>
        <end position="27"/>
    </location>
</feature>
<reference evidence="7 8" key="1">
    <citation type="submission" date="2020-08" db="EMBL/GenBank/DDBJ databases">
        <title>Sequencing the genomes of 1000 actinobacteria strains.</title>
        <authorList>
            <person name="Klenk H.-P."/>
        </authorList>
    </citation>
    <scope>NUCLEOTIDE SEQUENCE [LARGE SCALE GENOMIC DNA]</scope>
    <source>
        <strain evidence="7 8">DSM 45507</strain>
    </source>
</reference>
<evidence type="ECO:0000256" key="3">
    <source>
        <dbReference type="ARBA" id="ARBA00023002"/>
    </source>
</evidence>
<sequence length="552" mass="60986">MHDLHQNRHSAVLPSPKKYEEQIPDRTESMTSRADICVYGGTPAGCVAAITAHQEGNSVILVEPGRRLGGMLGAGIKPLQDCPLPEAVGGLTNDVVFHFGNHPPDIVRRFHEWLAEAGIKVIFEHRVRSVTRNGDRIDTIQLEPSPPDKWGVPPPESESGEPLSISASIFIDASYEGDLMALAEVPYRTGRESRQEFGEAPAGVGHITNWTPIDPYVIPGDTTSGLIPFIDEDHGLPIGSADGYTQAYNFRFYLTADTRHKAEITAPDDYSPDTFELVRRYVEHIKSVSTSTADQLDRLRAVFPGWLNSGEYNYQRASLVTNAPVGVSRDYQDGDWNVRSRIWRHHIDYLRGLHHFLSTHPDVPEEFRRETAAYGLDAGVFPETGGWPHQLYVRVSRRLKGRYTLTHADVLNQTDPADAIGLALFGVDVYPARRIARRDPGTGRLGVATEGDMFIGGHMGTGRPYPVPYRVITPHKSDCANLLVPVCLSATHIAYAATRMEPVFCVLAESAAVAATLSIRNQVAVQDIDPEQLRKRITERGQIIAWSPPESG</sequence>
<protein>
    <recommendedName>
        <fullName evidence="9">FAD dependent oxidoreductase</fullName>
    </recommendedName>
</protein>
<dbReference type="GO" id="GO:0046872">
    <property type="term" value="F:metal ion binding"/>
    <property type="evidence" value="ECO:0007669"/>
    <property type="project" value="UniProtKB-KW"/>
</dbReference>
<dbReference type="Proteomes" id="UP000579153">
    <property type="component" value="Unassembled WGS sequence"/>
</dbReference>
<dbReference type="Pfam" id="PF12831">
    <property type="entry name" value="FAD_oxidored"/>
    <property type="match status" value="1"/>
</dbReference>
<evidence type="ECO:0000256" key="1">
    <source>
        <dbReference type="ARBA" id="ARBA00022485"/>
    </source>
</evidence>
<dbReference type="EMBL" id="JACHMB010000001">
    <property type="protein sequence ID" value="MBB5777648.1"/>
    <property type="molecule type" value="Genomic_DNA"/>
</dbReference>
<evidence type="ECO:0000256" key="4">
    <source>
        <dbReference type="ARBA" id="ARBA00023004"/>
    </source>
</evidence>
<name>A0A7W9G5S8_9ACTN</name>
<dbReference type="AlphaFoldDB" id="A0A7W9G5S8"/>
<keyword evidence="5" id="KW-0411">Iron-sulfur</keyword>
<proteinExistence type="predicted"/>
<keyword evidence="3" id="KW-0560">Oxidoreductase</keyword>
<evidence type="ECO:0000256" key="6">
    <source>
        <dbReference type="SAM" id="MobiDB-lite"/>
    </source>
</evidence>